<evidence type="ECO:0000259" key="4">
    <source>
        <dbReference type="PROSITE" id="PS50932"/>
    </source>
</evidence>
<dbReference type="SUPFAM" id="SSF47413">
    <property type="entry name" value="lambda repressor-like DNA-binding domains"/>
    <property type="match status" value="1"/>
</dbReference>
<dbReference type="PROSITE" id="PS50932">
    <property type="entry name" value="HTH_LACI_2"/>
    <property type="match status" value="1"/>
</dbReference>
<evidence type="ECO:0000313" key="5">
    <source>
        <dbReference type="EMBL" id="TKJ89086.1"/>
    </source>
</evidence>
<dbReference type="CDD" id="cd01392">
    <property type="entry name" value="HTH_LacI"/>
    <property type="match status" value="1"/>
</dbReference>
<dbReference type="Pfam" id="PF00356">
    <property type="entry name" value="LacI"/>
    <property type="match status" value="1"/>
</dbReference>
<keyword evidence="3" id="KW-0804">Transcription</keyword>
<dbReference type="GO" id="GO:0000976">
    <property type="term" value="F:transcription cis-regulatory region binding"/>
    <property type="evidence" value="ECO:0007669"/>
    <property type="project" value="TreeGrafter"/>
</dbReference>
<accession>A0A4U3F8M8</accession>
<dbReference type="InterPro" id="IPR025997">
    <property type="entry name" value="SBP_2_dom"/>
</dbReference>
<dbReference type="EMBL" id="QGAC01000013">
    <property type="protein sequence ID" value="TKJ89086.1"/>
    <property type="molecule type" value="Genomic_DNA"/>
</dbReference>
<sequence>MMKFSIKQIAAQAGVSKATVDRALHQRGAVHARTERRIAQAISDLEQQQRMSLASGRTLPIDVIMHTPARFSQLVTAALLEELSSFAPFRLTLRLHIFEAIAADQIARLMQRCASDSYGIVLKAESSPELTETIGELLKQRVPVVTMVTDLPDSQRISYVGMDNHAAGQTAAWLMSHLLAQHRPEVAVVTGSPHFHGEEARADGFCAAMSTMAPALKMRRIRAGYGIDAPTYSAVSQQLEAHPLLGAIYCAGGGNTAILRAFSDAGRPLKAYLGHDLDRENRQLLSDGRLDAIIDHDLQQDARRIFHHILAFHGFMTPPDQPAPFSKVSIITPYNL</sequence>
<dbReference type="CDD" id="cd06307">
    <property type="entry name" value="PBP1_sugar_binding"/>
    <property type="match status" value="1"/>
</dbReference>
<reference evidence="5 6" key="1">
    <citation type="journal article" date="2019" name="Sci. Rep.">
        <title>Differences in resource use lead to coexistence of seed-transmitted microbial populations.</title>
        <authorList>
            <person name="Torres-Cortes G."/>
            <person name="Garcia B.J."/>
            <person name="Compant S."/>
            <person name="Rezki S."/>
            <person name="Jones P."/>
            <person name="Preveaux A."/>
            <person name="Briand M."/>
            <person name="Roulet A."/>
            <person name="Bouchez O."/>
            <person name="Jacobson D."/>
            <person name="Barret M."/>
        </authorList>
    </citation>
    <scope>NUCLEOTIDE SEQUENCE [LARGE SCALE GENOMIC DNA]</scope>
    <source>
        <strain evidence="5 6">CFBP13511</strain>
    </source>
</reference>
<dbReference type="Proteomes" id="UP000306393">
    <property type="component" value="Unassembled WGS sequence"/>
</dbReference>
<dbReference type="AlphaFoldDB" id="A0A4U3F8M8"/>
<feature type="domain" description="HTH lacI-type" evidence="4">
    <location>
        <begin position="4"/>
        <end position="45"/>
    </location>
</feature>
<dbReference type="SMART" id="SM00354">
    <property type="entry name" value="HTH_LACI"/>
    <property type="match status" value="1"/>
</dbReference>
<keyword evidence="1" id="KW-0805">Transcription regulation</keyword>
<organism evidence="5 6">
    <name type="scientific">Erwinia persicina</name>
    <dbReference type="NCBI Taxonomy" id="55211"/>
    <lineage>
        <taxon>Bacteria</taxon>
        <taxon>Pseudomonadati</taxon>
        <taxon>Pseudomonadota</taxon>
        <taxon>Gammaproteobacteria</taxon>
        <taxon>Enterobacterales</taxon>
        <taxon>Erwiniaceae</taxon>
        <taxon>Erwinia</taxon>
    </lineage>
</organism>
<dbReference type="Pfam" id="PF13407">
    <property type="entry name" value="Peripla_BP_4"/>
    <property type="match status" value="1"/>
</dbReference>
<comment type="caution">
    <text evidence="5">The sequence shown here is derived from an EMBL/GenBank/DDBJ whole genome shotgun (WGS) entry which is preliminary data.</text>
</comment>
<protein>
    <submittedName>
        <fullName evidence="5">LacI family transcriptional regulator</fullName>
    </submittedName>
</protein>
<name>A0A4U3F8M8_9GAMM</name>
<dbReference type="InterPro" id="IPR000843">
    <property type="entry name" value="HTH_LacI"/>
</dbReference>
<proteinExistence type="predicted"/>
<dbReference type="PANTHER" id="PTHR30146">
    <property type="entry name" value="LACI-RELATED TRANSCRIPTIONAL REPRESSOR"/>
    <property type="match status" value="1"/>
</dbReference>
<gene>
    <name evidence="5" type="ORF">EpCFBP13511_14660</name>
</gene>
<dbReference type="STRING" id="1219360.GCA_001571305_02790"/>
<dbReference type="InterPro" id="IPR028082">
    <property type="entry name" value="Peripla_BP_I"/>
</dbReference>
<dbReference type="RefSeq" id="WP_137269525.1">
    <property type="nucleotide sequence ID" value="NZ_CP082141.1"/>
</dbReference>
<dbReference type="OrthoDB" id="5756154at2"/>
<dbReference type="SUPFAM" id="SSF53822">
    <property type="entry name" value="Periplasmic binding protein-like I"/>
    <property type="match status" value="1"/>
</dbReference>
<evidence type="ECO:0000256" key="1">
    <source>
        <dbReference type="ARBA" id="ARBA00023015"/>
    </source>
</evidence>
<dbReference type="GeneID" id="67475285"/>
<dbReference type="Gene3D" id="1.10.260.40">
    <property type="entry name" value="lambda repressor-like DNA-binding domains"/>
    <property type="match status" value="1"/>
</dbReference>
<evidence type="ECO:0000256" key="3">
    <source>
        <dbReference type="ARBA" id="ARBA00023163"/>
    </source>
</evidence>
<dbReference type="Gene3D" id="3.40.50.2300">
    <property type="match status" value="2"/>
</dbReference>
<evidence type="ECO:0000256" key="2">
    <source>
        <dbReference type="ARBA" id="ARBA00023125"/>
    </source>
</evidence>
<dbReference type="InterPro" id="IPR010982">
    <property type="entry name" value="Lambda_DNA-bd_dom_sf"/>
</dbReference>
<dbReference type="GO" id="GO:0003700">
    <property type="term" value="F:DNA-binding transcription factor activity"/>
    <property type="evidence" value="ECO:0007669"/>
    <property type="project" value="TreeGrafter"/>
</dbReference>
<evidence type="ECO:0000313" key="6">
    <source>
        <dbReference type="Proteomes" id="UP000306393"/>
    </source>
</evidence>
<dbReference type="PANTHER" id="PTHR30146:SF152">
    <property type="entry name" value="TRANSCRIPTIONAL REGULATORY PROTEIN"/>
    <property type="match status" value="1"/>
</dbReference>
<dbReference type="GO" id="GO:0055085">
    <property type="term" value="P:transmembrane transport"/>
    <property type="evidence" value="ECO:0007669"/>
    <property type="project" value="UniProtKB-ARBA"/>
</dbReference>
<keyword evidence="2" id="KW-0238">DNA-binding</keyword>